<dbReference type="eggNOG" id="ENOG502RN5F">
    <property type="taxonomic scope" value="Eukaryota"/>
</dbReference>
<evidence type="ECO:0000313" key="3">
    <source>
        <dbReference type="EnsemblFungi" id="EJT78452"/>
    </source>
</evidence>
<dbReference type="EMBL" id="GL385396">
    <property type="protein sequence ID" value="EJT78452.1"/>
    <property type="molecule type" value="Genomic_DNA"/>
</dbReference>
<evidence type="ECO:0000313" key="4">
    <source>
        <dbReference type="Proteomes" id="UP000006039"/>
    </source>
</evidence>
<dbReference type="RefSeq" id="XP_009219597.1">
    <property type="nucleotide sequence ID" value="XM_009221333.1"/>
</dbReference>
<feature type="region of interest" description="Disordered" evidence="1">
    <location>
        <begin position="71"/>
        <end position="102"/>
    </location>
</feature>
<reference evidence="3" key="5">
    <citation type="submission" date="2018-04" db="UniProtKB">
        <authorList>
            <consortium name="EnsemblFungi"/>
        </authorList>
    </citation>
    <scope>IDENTIFICATION</scope>
    <source>
        <strain evidence="3">R3-111a-1</strain>
    </source>
</reference>
<evidence type="ECO:0000256" key="1">
    <source>
        <dbReference type="SAM" id="MobiDB-lite"/>
    </source>
</evidence>
<dbReference type="EnsemblFungi" id="EJT78452">
    <property type="protein sequence ID" value="EJT78452"/>
    <property type="gene ID" value="GGTG_03552"/>
</dbReference>
<reference evidence="4" key="1">
    <citation type="submission" date="2010-07" db="EMBL/GenBank/DDBJ databases">
        <title>The genome sequence of Gaeumannomyces graminis var. tritici strain R3-111a-1.</title>
        <authorList>
            <consortium name="The Broad Institute Genome Sequencing Platform"/>
            <person name="Ma L.-J."/>
            <person name="Dead R."/>
            <person name="Young S."/>
            <person name="Zeng Q."/>
            <person name="Koehrsen M."/>
            <person name="Alvarado L."/>
            <person name="Berlin A."/>
            <person name="Chapman S.B."/>
            <person name="Chen Z."/>
            <person name="Freedman E."/>
            <person name="Gellesch M."/>
            <person name="Goldberg J."/>
            <person name="Griggs A."/>
            <person name="Gujja S."/>
            <person name="Heilman E.R."/>
            <person name="Heiman D."/>
            <person name="Hepburn T."/>
            <person name="Howarth C."/>
            <person name="Jen D."/>
            <person name="Larson L."/>
            <person name="Mehta T."/>
            <person name="Neiman D."/>
            <person name="Pearson M."/>
            <person name="Roberts A."/>
            <person name="Saif S."/>
            <person name="Shea T."/>
            <person name="Shenoy N."/>
            <person name="Sisk P."/>
            <person name="Stolte C."/>
            <person name="Sykes S."/>
            <person name="Walk T."/>
            <person name="White J."/>
            <person name="Yandava C."/>
            <person name="Haas B."/>
            <person name="Nusbaum C."/>
            <person name="Birren B."/>
        </authorList>
    </citation>
    <scope>NUCLEOTIDE SEQUENCE [LARGE SCALE GENOMIC DNA]</scope>
    <source>
        <strain evidence="4">R3-111a-1</strain>
    </source>
</reference>
<gene>
    <name evidence="3" type="primary">20344010</name>
    <name evidence="2" type="ORF">GGTG_03552</name>
</gene>
<reference evidence="2" key="2">
    <citation type="submission" date="2010-07" db="EMBL/GenBank/DDBJ databases">
        <authorList>
            <consortium name="The Broad Institute Genome Sequencing Platform"/>
            <consortium name="Broad Institute Genome Sequencing Center for Infectious Disease"/>
            <person name="Ma L.-J."/>
            <person name="Dead R."/>
            <person name="Young S."/>
            <person name="Zeng Q."/>
            <person name="Koehrsen M."/>
            <person name="Alvarado L."/>
            <person name="Berlin A."/>
            <person name="Chapman S.B."/>
            <person name="Chen Z."/>
            <person name="Freedman E."/>
            <person name="Gellesch M."/>
            <person name="Goldberg J."/>
            <person name="Griggs A."/>
            <person name="Gujja S."/>
            <person name="Heilman E.R."/>
            <person name="Heiman D."/>
            <person name="Hepburn T."/>
            <person name="Howarth C."/>
            <person name="Jen D."/>
            <person name="Larson L."/>
            <person name="Mehta T."/>
            <person name="Neiman D."/>
            <person name="Pearson M."/>
            <person name="Roberts A."/>
            <person name="Saif S."/>
            <person name="Shea T."/>
            <person name="Shenoy N."/>
            <person name="Sisk P."/>
            <person name="Stolte C."/>
            <person name="Sykes S."/>
            <person name="Walk T."/>
            <person name="White J."/>
            <person name="Yandava C."/>
            <person name="Haas B."/>
            <person name="Nusbaum C."/>
            <person name="Birren B."/>
        </authorList>
    </citation>
    <scope>NUCLEOTIDE SEQUENCE</scope>
    <source>
        <strain evidence="2">R3-111a-1</strain>
    </source>
</reference>
<evidence type="ECO:0000313" key="2">
    <source>
        <dbReference type="EMBL" id="EJT78452.1"/>
    </source>
</evidence>
<protein>
    <submittedName>
        <fullName evidence="2 3">Uncharacterized protein</fullName>
    </submittedName>
</protein>
<dbReference type="Proteomes" id="UP000006039">
    <property type="component" value="Unassembled WGS sequence"/>
</dbReference>
<accession>J3NQJ6</accession>
<dbReference type="VEuPathDB" id="FungiDB:GGTG_03552"/>
<organism evidence="2">
    <name type="scientific">Gaeumannomyces tritici (strain R3-111a-1)</name>
    <name type="common">Wheat and barley take-all root rot fungus</name>
    <name type="synonym">Gaeumannomyces graminis var. tritici</name>
    <dbReference type="NCBI Taxonomy" id="644352"/>
    <lineage>
        <taxon>Eukaryota</taxon>
        <taxon>Fungi</taxon>
        <taxon>Dikarya</taxon>
        <taxon>Ascomycota</taxon>
        <taxon>Pezizomycotina</taxon>
        <taxon>Sordariomycetes</taxon>
        <taxon>Sordariomycetidae</taxon>
        <taxon>Magnaporthales</taxon>
        <taxon>Magnaporthaceae</taxon>
        <taxon>Gaeumannomyces</taxon>
    </lineage>
</organism>
<feature type="region of interest" description="Disordered" evidence="1">
    <location>
        <begin position="138"/>
        <end position="157"/>
    </location>
</feature>
<proteinExistence type="predicted"/>
<dbReference type="OrthoDB" id="10409634at2759"/>
<reference evidence="3" key="4">
    <citation type="journal article" date="2015" name="G3 (Bethesda)">
        <title>Genome sequences of three phytopathogenic species of the Magnaporthaceae family of fungi.</title>
        <authorList>
            <person name="Okagaki L.H."/>
            <person name="Nunes C.C."/>
            <person name="Sailsbery J."/>
            <person name="Clay B."/>
            <person name="Brown D."/>
            <person name="John T."/>
            <person name="Oh Y."/>
            <person name="Young N."/>
            <person name="Fitzgerald M."/>
            <person name="Haas B.J."/>
            <person name="Zeng Q."/>
            <person name="Young S."/>
            <person name="Adiconis X."/>
            <person name="Fan L."/>
            <person name="Levin J.Z."/>
            <person name="Mitchell T.K."/>
            <person name="Okubara P.A."/>
            <person name="Farman M.L."/>
            <person name="Kohn L.M."/>
            <person name="Birren B."/>
            <person name="Ma L.-J."/>
            <person name="Dean R.A."/>
        </authorList>
    </citation>
    <scope>NUCLEOTIDE SEQUENCE</scope>
    <source>
        <strain evidence="3">R3-111a-1</strain>
    </source>
</reference>
<dbReference type="HOGENOM" id="CLU_1547911_0_0_1"/>
<name>J3NQJ6_GAET3</name>
<keyword evidence="4" id="KW-1185">Reference proteome</keyword>
<dbReference type="AlphaFoldDB" id="J3NQJ6"/>
<sequence length="173" mass="18414">MCVRFGATFKCRGCGRVYAVIEAYDTEVYWELCDKAKGSLHRRPCYRGFGDIPACRYKRFEGDCTAPGRPCTRTRVQPFRPEPPPAPAPRPSARSGGGGGGTAVTTTLALGAALRPWTWLAATVGWLTVCPGSGTLSRRGAEAPGETGQRAGPALPAGCLVLPDDDEEYMSCA</sequence>
<feature type="compositionally biased region" description="Pro residues" evidence="1">
    <location>
        <begin position="80"/>
        <end position="90"/>
    </location>
</feature>
<reference evidence="2" key="3">
    <citation type="submission" date="2010-09" db="EMBL/GenBank/DDBJ databases">
        <title>Annotation of Gaeumannomyces graminis var. tritici R3-111a-1.</title>
        <authorList>
            <consortium name="The Broad Institute Genome Sequencing Platform"/>
            <person name="Ma L.-J."/>
            <person name="Dead R."/>
            <person name="Young S.K."/>
            <person name="Zeng Q."/>
            <person name="Gargeya S."/>
            <person name="Fitzgerald M."/>
            <person name="Haas B."/>
            <person name="Abouelleil A."/>
            <person name="Alvarado L."/>
            <person name="Arachchi H.M."/>
            <person name="Berlin A."/>
            <person name="Brown A."/>
            <person name="Chapman S.B."/>
            <person name="Chen Z."/>
            <person name="Dunbar C."/>
            <person name="Freedman E."/>
            <person name="Gearin G."/>
            <person name="Gellesch M."/>
            <person name="Goldberg J."/>
            <person name="Griggs A."/>
            <person name="Gujja S."/>
            <person name="Heiman D."/>
            <person name="Howarth C."/>
            <person name="Larson L."/>
            <person name="Lui A."/>
            <person name="MacDonald P.J.P."/>
            <person name="Mehta T."/>
            <person name="Montmayeur A."/>
            <person name="Murphy C."/>
            <person name="Neiman D."/>
            <person name="Pearson M."/>
            <person name="Priest M."/>
            <person name="Roberts A."/>
            <person name="Saif S."/>
            <person name="Shea T."/>
            <person name="Shenoy N."/>
            <person name="Sisk P."/>
            <person name="Stolte C."/>
            <person name="Sykes S."/>
            <person name="Yandava C."/>
            <person name="Wortman J."/>
            <person name="Nusbaum C."/>
            <person name="Birren B."/>
        </authorList>
    </citation>
    <scope>NUCLEOTIDE SEQUENCE</scope>
    <source>
        <strain evidence="2">R3-111a-1</strain>
    </source>
</reference>
<dbReference type="GeneID" id="20344010"/>